<comment type="caution">
    <text evidence="1">The sequence shown here is derived from an EMBL/GenBank/DDBJ whole genome shotgun (WGS) entry which is preliminary data.</text>
</comment>
<dbReference type="PANTHER" id="PTHR38453">
    <property type="entry name" value="CYTOPLASMIC PROTEIN-RELATED"/>
    <property type="match status" value="1"/>
</dbReference>
<dbReference type="Pfam" id="PF04328">
    <property type="entry name" value="Sel_put"/>
    <property type="match status" value="1"/>
</dbReference>
<gene>
    <name evidence="1" type="ORF">DI555_04700</name>
</gene>
<dbReference type="InterPro" id="IPR007423">
    <property type="entry name" value="Sel_put"/>
</dbReference>
<reference evidence="1 2" key="1">
    <citation type="submission" date="2017-08" db="EMBL/GenBank/DDBJ databases">
        <title>Infants hospitalized years apart are colonized by the same room-sourced microbial strains.</title>
        <authorList>
            <person name="Brooks B."/>
            <person name="Olm M.R."/>
            <person name="Firek B.A."/>
            <person name="Baker R."/>
            <person name="Thomas B.C."/>
            <person name="Morowitz M.J."/>
            <person name="Banfield J.F."/>
        </authorList>
    </citation>
    <scope>NUCLEOTIDE SEQUENCE [LARGE SCALE GENOMIC DNA]</scope>
    <source>
        <strain evidence="1">S2_005_002_R2_33</strain>
    </source>
</reference>
<evidence type="ECO:0000313" key="2">
    <source>
        <dbReference type="Proteomes" id="UP000249082"/>
    </source>
</evidence>
<dbReference type="AlphaFoldDB" id="A0A2W5NWD0"/>
<sequence length="60" mass="7058">MSMVATLRRMARLMVGLPDYDDYVRHMTAHHPERPVMDRKAFFRDRQEARYGGKNGGRCC</sequence>
<dbReference type="Proteomes" id="UP000249082">
    <property type="component" value="Unassembled WGS sequence"/>
</dbReference>
<dbReference type="PANTHER" id="PTHR38453:SF1">
    <property type="entry name" value="CYTOPLASMIC PROTEIN"/>
    <property type="match status" value="1"/>
</dbReference>
<accession>A0A2W5NWD0</accession>
<dbReference type="EMBL" id="QFPX01000003">
    <property type="protein sequence ID" value="PZQ56648.1"/>
    <property type="molecule type" value="Genomic_DNA"/>
</dbReference>
<evidence type="ECO:0000313" key="1">
    <source>
        <dbReference type="EMBL" id="PZQ56648.1"/>
    </source>
</evidence>
<name>A0A2W5NWD0_9SPHN</name>
<organism evidence="1 2">
    <name type="scientific">Novosphingobium pentaromativorans</name>
    <dbReference type="NCBI Taxonomy" id="205844"/>
    <lineage>
        <taxon>Bacteria</taxon>
        <taxon>Pseudomonadati</taxon>
        <taxon>Pseudomonadota</taxon>
        <taxon>Alphaproteobacteria</taxon>
        <taxon>Sphingomonadales</taxon>
        <taxon>Sphingomonadaceae</taxon>
        <taxon>Novosphingobium</taxon>
    </lineage>
</organism>
<protein>
    <submittedName>
        <fullName evidence="1">DUF466 domain-containing protein</fullName>
    </submittedName>
</protein>
<proteinExistence type="predicted"/>